<reference evidence="2" key="2">
    <citation type="journal article" date="2024" name="Plant">
        <title>Genomic evolution and insights into agronomic trait innovations of Sesamum species.</title>
        <authorList>
            <person name="Miao H."/>
            <person name="Wang L."/>
            <person name="Qu L."/>
            <person name="Liu H."/>
            <person name="Sun Y."/>
            <person name="Le M."/>
            <person name="Wang Q."/>
            <person name="Wei S."/>
            <person name="Zheng Y."/>
            <person name="Lin W."/>
            <person name="Duan Y."/>
            <person name="Cao H."/>
            <person name="Xiong S."/>
            <person name="Wang X."/>
            <person name="Wei L."/>
            <person name="Li C."/>
            <person name="Ma Q."/>
            <person name="Ju M."/>
            <person name="Zhao R."/>
            <person name="Li G."/>
            <person name="Mu C."/>
            <person name="Tian Q."/>
            <person name="Mei H."/>
            <person name="Zhang T."/>
            <person name="Gao T."/>
            <person name="Zhang H."/>
        </authorList>
    </citation>
    <scope>NUCLEOTIDE SEQUENCE</scope>
    <source>
        <strain evidence="2">G01</strain>
    </source>
</reference>
<evidence type="ECO:0000313" key="2">
    <source>
        <dbReference type="EMBL" id="KAL0349390.1"/>
    </source>
</evidence>
<name>A0AAW2P2H2_9LAMI</name>
<dbReference type="PANTHER" id="PTHR31549">
    <property type="entry name" value="PROTEIN, PUTATIVE (DUF247)-RELATED-RELATED"/>
    <property type="match status" value="1"/>
</dbReference>
<organism evidence="2">
    <name type="scientific">Sesamum angustifolium</name>
    <dbReference type="NCBI Taxonomy" id="2727405"/>
    <lineage>
        <taxon>Eukaryota</taxon>
        <taxon>Viridiplantae</taxon>
        <taxon>Streptophyta</taxon>
        <taxon>Embryophyta</taxon>
        <taxon>Tracheophyta</taxon>
        <taxon>Spermatophyta</taxon>
        <taxon>Magnoliopsida</taxon>
        <taxon>eudicotyledons</taxon>
        <taxon>Gunneridae</taxon>
        <taxon>Pentapetalae</taxon>
        <taxon>asterids</taxon>
        <taxon>lamiids</taxon>
        <taxon>Lamiales</taxon>
        <taxon>Pedaliaceae</taxon>
        <taxon>Sesamum</taxon>
    </lineage>
</organism>
<dbReference type="PANTHER" id="PTHR31549:SF129">
    <property type="entry name" value="DUF4220 DOMAIN-CONTAINING PROTEIN"/>
    <property type="match status" value="1"/>
</dbReference>
<dbReference type="Pfam" id="PF03140">
    <property type="entry name" value="DUF247"/>
    <property type="match status" value="1"/>
</dbReference>
<evidence type="ECO:0000256" key="1">
    <source>
        <dbReference type="SAM" id="MobiDB-lite"/>
    </source>
</evidence>
<feature type="compositionally biased region" description="Polar residues" evidence="1">
    <location>
        <begin position="76"/>
        <end position="90"/>
    </location>
</feature>
<gene>
    <name evidence="2" type="ORF">Sangu_1166800</name>
</gene>
<dbReference type="EMBL" id="JACGWK010000006">
    <property type="protein sequence ID" value="KAL0349390.1"/>
    <property type="molecule type" value="Genomic_DNA"/>
</dbReference>
<dbReference type="InterPro" id="IPR004158">
    <property type="entry name" value="DUF247_pln"/>
</dbReference>
<dbReference type="AlphaFoldDB" id="A0AAW2P2H2"/>
<accession>A0AAW2P2H2</accession>
<protein>
    <submittedName>
        <fullName evidence="2">Uncharacterized protein</fullName>
    </submittedName>
</protein>
<sequence>MQYHKHLTKDHLEMADLEFSDDEDETTLRGRIRSQVLPEFVTVEIKTSTTDRAETSSQRRIGFQVPPEPEIVEVETSTTDPAETSSQRRSGFQAPPEPEIIEVETSITDRVETSSQRRVGFQVPPEPEIVEVGTSNDRGYETSRPRQAWLRRIQKVPPLLLKEKKNTEDYIPAVVSLGPYHHGKPELSLAEGFKPKALDLFVMGGRQNLEFYYDRVLEVVGEIRNCYERRSVEGYSDHELARMVLLDACFIINHMETSIPEADMYRPQMPSLKEHKGMTMVQHLGPLTCANVLRDMFLLENQIPLRVVKLLMNLRYGSNEGEMLLNRLVFESYFCLKVLS</sequence>
<reference evidence="2" key="1">
    <citation type="submission" date="2020-06" db="EMBL/GenBank/DDBJ databases">
        <authorList>
            <person name="Li T."/>
            <person name="Hu X."/>
            <person name="Zhang T."/>
            <person name="Song X."/>
            <person name="Zhang H."/>
            <person name="Dai N."/>
            <person name="Sheng W."/>
            <person name="Hou X."/>
            <person name="Wei L."/>
        </authorList>
    </citation>
    <scope>NUCLEOTIDE SEQUENCE</scope>
    <source>
        <strain evidence="2">G01</strain>
        <tissue evidence="2">Leaf</tissue>
    </source>
</reference>
<proteinExistence type="predicted"/>
<feature type="region of interest" description="Disordered" evidence="1">
    <location>
        <begin position="69"/>
        <end position="99"/>
    </location>
</feature>
<comment type="caution">
    <text evidence="2">The sequence shown here is derived from an EMBL/GenBank/DDBJ whole genome shotgun (WGS) entry which is preliminary data.</text>
</comment>